<dbReference type="Pfam" id="PF03772">
    <property type="entry name" value="Competence"/>
    <property type="match status" value="1"/>
</dbReference>
<organism evidence="8 9">
    <name type="scientific">Treponema porcinum</name>
    <dbReference type="NCBI Taxonomy" id="261392"/>
    <lineage>
        <taxon>Bacteria</taxon>
        <taxon>Pseudomonadati</taxon>
        <taxon>Spirochaetota</taxon>
        <taxon>Spirochaetia</taxon>
        <taxon>Spirochaetales</taxon>
        <taxon>Treponemataceae</taxon>
        <taxon>Treponema</taxon>
    </lineage>
</organism>
<protein>
    <submittedName>
        <fullName evidence="8">Competence protein ComEC</fullName>
    </submittedName>
</protein>
<dbReference type="GO" id="GO:0005886">
    <property type="term" value="C:plasma membrane"/>
    <property type="evidence" value="ECO:0007669"/>
    <property type="project" value="UniProtKB-SubCell"/>
</dbReference>
<feature type="transmembrane region" description="Helical" evidence="6">
    <location>
        <begin position="289"/>
        <end position="307"/>
    </location>
</feature>
<dbReference type="Proteomes" id="UP000190423">
    <property type="component" value="Unassembled WGS sequence"/>
</dbReference>
<dbReference type="STRING" id="261392.SAMN02745149_00791"/>
<dbReference type="OrthoDB" id="9761531at2"/>
<feature type="transmembrane region" description="Helical" evidence="6">
    <location>
        <begin position="243"/>
        <end position="259"/>
    </location>
</feature>
<dbReference type="PANTHER" id="PTHR30619:SF7">
    <property type="entry name" value="BETA-LACTAMASE DOMAIN PROTEIN"/>
    <property type="match status" value="1"/>
</dbReference>
<feature type="transmembrane region" description="Helical" evidence="6">
    <location>
        <begin position="313"/>
        <end position="334"/>
    </location>
</feature>
<feature type="transmembrane region" description="Helical" evidence="6">
    <location>
        <begin position="179"/>
        <end position="197"/>
    </location>
</feature>
<dbReference type="PANTHER" id="PTHR30619">
    <property type="entry name" value="DNA INTERNALIZATION/COMPETENCE PROTEIN COMEC/REC2"/>
    <property type="match status" value="1"/>
</dbReference>
<sequence>MVECSKKYRLRPVVAAAVICAVFLYSGIIPAKKTCFYAGIIPKENVTVLKGKVVSNPVKNASTGSYICDFRTEYAESKTKGINAECRGTVRLVLPPAFVEAFFPGKLYSQSAAGSPSGSGAVLCDTGAVLEVTGAFFRNGNGGEETFLAKNVRQLPCNTTLFGKISRFRALFRLKFRRIMFYWNEAGGLFLALISGIREYTDQSAADSFRRAGLSHILALSGMHLSLFSGITAKISHKTGKKAEFIFQFAAIVLFVWFAGLSPSLFRALLCSTITLFCSMLRIKSLKPLDILSASFLIHCVIFPADAFKTSFLLSYGALLGILLFSEFFTRILIRNVPPSCASAIGASTGAQSFTAPISIKCFGTFAPIGIIATAVISPLIMFFILTGLFSLIISFLFPFFAPAAAFFMNLVYTVIIKSVRFFACAPAFSF</sequence>
<evidence type="ECO:0000313" key="8">
    <source>
        <dbReference type="EMBL" id="SJZ33667.1"/>
    </source>
</evidence>
<dbReference type="RefSeq" id="WP_078932710.1">
    <property type="nucleotide sequence ID" value="NZ_FUWG01000005.1"/>
</dbReference>
<keyword evidence="4 6" id="KW-1133">Transmembrane helix</keyword>
<proteinExistence type="predicted"/>
<feature type="transmembrane region" description="Helical" evidence="6">
    <location>
        <begin position="209"/>
        <end position="231"/>
    </location>
</feature>
<feature type="transmembrane region" description="Helical" evidence="6">
    <location>
        <begin position="12"/>
        <end position="31"/>
    </location>
</feature>
<feature type="transmembrane region" description="Helical" evidence="6">
    <location>
        <begin position="362"/>
        <end position="386"/>
    </location>
</feature>
<keyword evidence="2" id="KW-1003">Cell membrane</keyword>
<evidence type="ECO:0000256" key="4">
    <source>
        <dbReference type="ARBA" id="ARBA00022989"/>
    </source>
</evidence>
<evidence type="ECO:0000313" key="9">
    <source>
        <dbReference type="Proteomes" id="UP000190423"/>
    </source>
</evidence>
<dbReference type="GeneID" id="78316103"/>
<gene>
    <name evidence="8" type="ORF">SAMN02745149_00791</name>
</gene>
<feature type="transmembrane region" description="Helical" evidence="6">
    <location>
        <begin position="392"/>
        <end position="413"/>
    </location>
</feature>
<name>A0A1T4JUC9_TREPO</name>
<dbReference type="AlphaFoldDB" id="A0A1T4JUC9"/>
<evidence type="ECO:0000259" key="7">
    <source>
        <dbReference type="Pfam" id="PF03772"/>
    </source>
</evidence>
<dbReference type="InterPro" id="IPR004477">
    <property type="entry name" value="ComEC_N"/>
</dbReference>
<evidence type="ECO:0000256" key="2">
    <source>
        <dbReference type="ARBA" id="ARBA00022475"/>
    </source>
</evidence>
<evidence type="ECO:0000256" key="5">
    <source>
        <dbReference type="ARBA" id="ARBA00023136"/>
    </source>
</evidence>
<keyword evidence="9" id="KW-1185">Reference proteome</keyword>
<feature type="domain" description="ComEC/Rec2-related protein" evidence="7">
    <location>
        <begin position="193"/>
        <end position="427"/>
    </location>
</feature>
<evidence type="ECO:0000256" key="6">
    <source>
        <dbReference type="SAM" id="Phobius"/>
    </source>
</evidence>
<comment type="subcellular location">
    <subcellularLocation>
        <location evidence="1">Cell membrane</location>
        <topology evidence="1">Multi-pass membrane protein</topology>
    </subcellularLocation>
</comment>
<dbReference type="EMBL" id="FUWG01000005">
    <property type="protein sequence ID" value="SJZ33667.1"/>
    <property type="molecule type" value="Genomic_DNA"/>
</dbReference>
<reference evidence="8 9" key="1">
    <citation type="submission" date="2017-02" db="EMBL/GenBank/DDBJ databases">
        <authorList>
            <person name="Peterson S.W."/>
        </authorList>
    </citation>
    <scope>NUCLEOTIDE SEQUENCE [LARGE SCALE GENOMIC DNA]</scope>
    <source>
        <strain evidence="8 9">ATCC BAA-908</strain>
    </source>
</reference>
<dbReference type="NCBIfam" id="TIGR00360">
    <property type="entry name" value="ComEC_N-term"/>
    <property type="match status" value="1"/>
</dbReference>
<dbReference type="InterPro" id="IPR052159">
    <property type="entry name" value="Competence_DNA_uptake"/>
</dbReference>
<keyword evidence="5 6" id="KW-0472">Membrane</keyword>
<evidence type="ECO:0000256" key="1">
    <source>
        <dbReference type="ARBA" id="ARBA00004651"/>
    </source>
</evidence>
<accession>A0A1T4JUC9</accession>
<keyword evidence="3 6" id="KW-0812">Transmembrane</keyword>
<evidence type="ECO:0000256" key="3">
    <source>
        <dbReference type="ARBA" id="ARBA00022692"/>
    </source>
</evidence>